<comment type="caution">
    <text evidence="9">The sequence shown here is derived from an EMBL/GenBank/DDBJ whole genome shotgun (WGS) entry which is preliminary data.</text>
</comment>
<feature type="compositionally biased region" description="Low complexity" evidence="6">
    <location>
        <begin position="7"/>
        <end position="104"/>
    </location>
</feature>
<feature type="transmembrane region" description="Helical" evidence="7">
    <location>
        <begin position="132"/>
        <end position="151"/>
    </location>
</feature>
<dbReference type="EMBL" id="BAAAMR010000054">
    <property type="protein sequence ID" value="GAA2150391.1"/>
    <property type="molecule type" value="Genomic_DNA"/>
</dbReference>
<accession>A0ABP5LTN7</accession>
<organism evidence="9 10">
    <name type="scientific">Actinomadura napierensis</name>
    <dbReference type="NCBI Taxonomy" id="267854"/>
    <lineage>
        <taxon>Bacteria</taxon>
        <taxon>Bacillati</taxon>
        <taxon>Actinomycetota</taxon>
        <taxon>Actinomycetes</taxon>
        <taxon>Streptosporangiales</taxon>
        <taxon>Thermomonosporaceae</taxon>
        <taxon>Actinomadura</taxon>
    </lineage>
</organism>
<feature type="transmembrane region" description="Helical" evidence="7">
    <location>
        <begin position="157"/>
        <end position="180"/>
    </location>
</feature>
<keyword evidence="5 7" id="KW-0472">Membrane</keyword>
<sequence length="254" mass="26607">MGNPYDPYGQQPGYGQQQQPGYGQQQQPGYGQPPAQPGYGQQPAQPGYGQPQPGYGQPPAQPGYGQQQPGYGQPAAQPGYGQPPAAQPGYGAPQVPAQAQPGYQEVHHHHYGSTGQLAEWGSRAGATIIDGLVIGAPVGILYFIAALLMGSGSGGGVVIGLLFLLIAVVIGFGGGLWMIYQEGTTGQTLGKRQMGIKVVSAQTGQVLGFGGAFVRRLAHFADSIACDVGFLWPLWDERKQTFADKICNTLVVRA</sequence>
<dbReference type="Proteomes" id="UP001501020">
    <property type="component" value="Unassembled WGS sequence"/>
</dbReference>
<protein>
    <recommendedName>
        <fullName evidence="8">RDD domain-containing protein</fullName>
    </recommendedName>
</protein>
<feature type="region of interest" description="Disordered" evidence="6">
    <location>
        <begin position="1"/>
        <end position="105"/>
    </location>
</feature>
<evidence type="ECO:0000313" key="9">
    <source>
        <dbReference type="EMBL" id="GAA2150391.1"/>
    </source>
</evidence>
<dbReference type="InterPro" id="IPR051791">
    <property type="entry name" value="Pra-immunoreactive"/>
</dbReference>
<evidence type="ECO:0000256" key="7">
    <source>
        <dbReference type="SAM" id="Phobius"/>
    </source>
</evidence>
<proteinExistence type="predicted"/>
<evidence type="ECO:0000256" key="4">
    <source>
        <dbReference type="ARBA" id="ARBA00022989"/>
    </source>
</evidence>
<evidence type="ECO:0000256" key="1">
    <source>
        <dbReference type="ARBA" id="ARBA00004651"/>
    </source>
</evidence>
<gene>
    <name evidence="9" type="ORF">GCM10009727_54700</name>
</gene>
<evidence type="ECO:0000256" key="3">
    <source>
        <dbReference type="ARBA" id="ARBA00022692"/>
    </source>
</evidence>
<dbReference type="InterPro" id="IPR010432">
    <property type="entry name" value="RDD"/>
</dbReference>
<evidence type="ECO:0000259" key="8">
    <source>
        <dbReference type="Pfam" id="PF06271"/>
    </source>
</evidence>
<evidence type="ECO:0000256" key="5">
    <source>
        <dbReference type="ARBA" id="ARBA00023136"/>
    </source>
</evidence>
<keyword evidence="4 7" id="KW-1133">Transmembrane helix</keyword>
<dbReference type="PANTHER" id="PTHR36115">
    <property type="entry name" value="PROLINE-RICH ANTIGEN HOMOLOG-RELATED"/>
    <property type="match status" value="1"/>
</dbReference>
<evidence type="ECO:0000313" key="10">
    <source>
        <dbReference type="Proteomes" id="UP001501020"/>
    </source>
</evidence>
<reference evidence="10" key="1">
    <citation type="journal article" date="2019" name="Int. J. Syst. Evol. Microbiol.">
        <title>The Global Catalogue of Microorganisms (GCM) 10K type strain sequencing project: providing services to taxonomists for standard genome sequencing and annotation.</title>
        <authorList>
            <consortium name="The Broad Institute Genomics Platform"/>
            <consortium name="The Broad Institute Genome Sequencing Center for Infectious Disease"/>
            <person name="Wu L."/>
            <person name="Ma J."/>
        </authorList>
    </citation>
    <scope>NUCLEOTIDE SEQUENCE [LARGE SCALE GENOMIC DNA]</scope>
    <source>
        <strain evidence="10">JCM 13850</strain>
    </source>
</reference>
<comment type="subcellular location">
    <subcellularLocation>
        <location evidence="1">Cell membrane</location>
        <topology evidence="1">Multi-pass membrane protein</topology>
    </subcellularLocation>
</comment>
<dbReference type="PANTHER" id="PTHR36115:SF6">
    <property type="entry name" value="PROLINE-RICH ANTIGEN HOMOLOG"/>
    <property type="match status" value="1"/>
</dbReference>
<keyword evidence="10" id="KW-1185">Reference proteome</keyword>
<keyword evidence="2" id="KW-1003">Cell membrane</keyword>
<dbReference type="RefSeq" id="WP_344272969.1">
    <property type="nucleotide sequence ID" value="NZ_BAAAMR010000054.1"/>
</dbReference>
<evidence type="ECO:0000256" key="2">
    <source>
        <dbReference type="ARBA" id="ARBA00022475"/>
    </source>
</evidence>
<keyword evidence="3 7" id="KW-0812">Transmembrane</keyword>
<feature type="domain" description="RDD" evidence="8">
    <location>
        <begin position="118"/>
        <end position="248"/>
    </location>
</feature>
<name>A0ABP5LTN7_9ACTN</name>
<dbReference type="Pfam" id="PF06271">
    <property type="entry name" value="RDD"/>
    <property type="match status" value="1"/>
</dbReference>
<evidence type="ECO:0000256" key="6">
    <source>
        <dbReference type="SAM" id="MobiDB-lite"/>
    </source>
</evidence>